<dbReference type="AlphaFoldDB" id="A0A3E0WRE8"/>
<dbReference type="Proteomes" id="UP000256488">
    <property type="component" value="Unassembled WGS sequence"/>
</dbReference>
<reference evidence="2 3" key="1">
    <citation type="submission" date="2017-05" db="EMBL/GenBank/DDBJ databases">
        <title>Virgibacillus sp. AK90 isolated from a saltern of Kakinada, India.</title>
        <authorList>
            <person name="Gupta V."/>
            <person name="Sidhu C."/>
            <person name="Korpole S."/>
            <person name="Pinnaka A.K."/>
        </authorList>
    </citation>
    <scope>NUCLEOTIDE SEQUENCE [LARGE SCALE GENOMIC DNA]</scope>
    <source>
        <strain evidence="2 3">AK90</strain>
    </source>
</reference>
<feature type="transmembrane region" description="Helical" evidence="1">
    <location>
        <begin position="6"/>
        <end position="23"/>
    </location>
</feature>
<keyword evidence="1" id="KW-0472">Membrane</keyword>
<evidence type="ECO:0000256" key="1">
    <source>
        <dbReference type="SAM" id="Phobius"/>
    </source>
</evidence>
<feature type="transmembrane region" description="Helical" evidence="1">
    <location>
        <begin position="82"/>
        <end position="100"/>
    </location>
</feature>
<organism evidence="2 3">
    <name type="scientific">Virgibacillus dokdonensis</name>
    <dbReference type="NCBI Taxonomy" id="302167"/>
    <lineage>
        <taxon>Bacteria</taxon>
        <taxon>Bacillati</taxon>
        <taxon>Bacillota</taxon>
        <taxon>Bacilli</taxon>
        <taxon>Bacillales</taxon>
        <taxon>Bacillaceae</taxon>
        <taxon>Virgibacillus</taxon>
    </lineage>
</organism>
<evidence type="ECO:0008006" key="4">
    <source>
        <dbReference type="Google" id="ProtNLM"/>
    </source>
</evidence>
<dbReference type="RefSeq" id="WP_116278320.1">
    <property type="nucleotide sequence ID" value="NZ_NFZX01000019.1"/>
</dbReference>
<accession>A0A3E0WRE8</accession>
<keyword evidence="1" id="KW-0812">Transmembrane</keyword>
<proteinExistence type="predicted"/>
<name>A0A3E0WRE8_9BACI</name>
<gene>
    <name evidence="2" type="ORF">CAI16_10335</name>
</gene>
<comment type="caution">
    <text evidence="2">The sequence shown here is derived from an EMBL/GenBank/DDBJ whole genome shotgun (WGS) entry which is preliminary data.</text>
</comment>
<evidence type="ECO:0000313" key="3">
    <source>
        <dbReference type="Proteomes" id="UP000256488"/>
    </source>
</evidence>
<dbReference type="EMBL" id="NFZX01000019">
    <property type="protein sequence ID" value="RFA34773.1"/>
    <property type="molecule type" value="Genomic_DNA"/>
</dbReference>
<keyword evidence="1" id="KW-1133">Transmembrane helix</keyword>
<protein>
    <recommendedName>
        <fullName evidence="4">GGDEF domain-containing protein</fullName>
    </recommendedName>
</protein>
<evidence type="ECO:0000313" key="2">
    <source>
        <dbReference type="EMBL" id="RFA34773.1"/>
    </source>
</evidence>
<feature type="transmembrane region" description="Helical" evidence="1">
    <location>
        <begin position="51"/>
        <end position="70"/>
    </location>
</feature>
<sequence>MIRNRLYLLITCLIIFIIFQLMLPRFLFFVQVITILAAFFIMTGFRTSVNFLISSIIIFIYGLILAIYAFNQQIYDQSQYQYIVAHILLTASILLTWLIIHELRVLKEKMEKLHMRLQHLEKYDVDTKALSFQEFKERAQLIATGMKRRGEKGQLISFTMKEDIDPVVQVSLRQAFVKICLDTIRLQFDLVTSPSKDNVLVFLQAADNDEINTFVHRVGEKMKQNFNFINLPYYIDTYETQDIESVLKSIHYGGVSS</sequence>